<dbReference type="GO" id="GO:0055085">
    <property type="term" value="P:transmembrane transport"/>
    <property type="evidence" value="ECO:0007669"/>
    <property type="project" value="UniProtKB-UniRule"/>
</dbReference>
<feature type="transmembrane region" description="Helical" evidence="6">
    <location>
        <begin position="574"/>
        <end position="599"/>
    </location>
</feature>
<feature type="transmembrane region" description="Helical" evidence="6">
    <location>
        <begin position="228"/>
        <end position="246"/>
    </location>
</feature>
<feature type="transmembrane region" description="Helical" evidence="6">
    <location>
        <begin position="205"/>
        <end position="222"/>
    </location>
</feature>
<feature type="transmembrane region" description="Helical" evidence="6">
    <location>
        <begin position="605"/>
        <end position="626"/>
    </location>
</feature>
<comment type="subcellular location">
    <subcellularLocation>
        <location evidence="1 6">Cell membrane</location>
        <topology evidence="1 6">Multi-pass membrane protein</topology>
    </subcellularLocation>
</comment>
<dbReference type="PATRIC" id="fig|288681.22.peg.4888"/>
<keyword evidence="6" id="KW-0813">Transport</keyword>
<reference evidence="9" key="1">
    <citation type="journal article" date="2006" name="J. Bacteriol.">
        <title>Pathogenomic sequence analysis of Bacillus cereus and Bacillus thuringiensis isolates closely related to Bacillus anthracis.</title>
        <authorList>
            <person name="Han C.S."/>
            <person name="Xie G."/>
            <person name="Challacombe J.F."/>
            <person name="Altherr M.R."/>
            <person name="Bhotika S.S."/>
            <person name="Brown N."/>
            <person name="Bruce D."/>
            <person name="Campbell C.S."/>
            <person name="Campbell M.L."/>
            <person name="Chen J."/>
            <person name="Chertkov O."/>
            <person name="Cleland C."/>
            <person name="Dimitrijevic M."/>
            <person name="Doggett N.A."/>
            <person name="Fawcett J.J."/>
            <person name="Glavina T."/>
            <person name="Goodwin L.A."/>
            <person name="Green L.D."/>
            <person name="Hill K.K."/>
            <person name="Hitchcock P."/>
            <person name="Jackson P.J."/>
            <person name="Keim P."/>
            <person name="Kewalramani A.R."/>
            <person name="Longmire J."/>
            <person name="Lucas S."/>
            <person name="Malfatti S."/>
            <person name="McMurry K."/>
            <person name="Meincke L.J."/>
            <person name="Misra M."/>
            <person name="Moseman B.L."/>
            <person name="Mundt M."/>
            <person name="Munk A.C."/>
            <person name="Okinaka R.T."/>
            <person name="Parson-Quintana B."/>
            <person name="Reilly L.P."/>
            <person name="Richardson P."/>
            <person name="Robinson D.L."/>
            <person name="Rubin E."/>
            <person name="Saunders E."/>
            <person name="Tapia R."/>
            <person name="Tesmer J.G."/>
            <person name="Thayer N."/>
            <person name="Thompson L.S."/>
            <person name="Tice H."/>
            <person name="Ticknor L.O."/>
            <person name="Wills P.L."/>
            <person name="Brettin T.S."/>
            <person name="Gilna P."/>
        </authorList>
    </citation>
    <scope>NUCLEOTIDE SEQUENCE [LARGE SCALE GENOMIC DNA]</scope>
    <source>
        <strain evidence="9">ZK / E33L</strain>
    </source>
</reference>
<keyword evidence="3 6" id="KW-0812">Transmembrane</keyword>
<dbReference type="KEGG" id="bcz:BCE33L0699"/>
<organism evidence="8 9">
    <name type="scientific">Bacillus cereus (strain ZK / E33L)</name>
    <dbReference type="NCBI Taxonomy" id="288681"/>
    <lineage>
        <taxon>Bacteria</taxon>
        <taxon>Bacillati</taxon>
        <taxon>Bacillota</taxon>
        <taxon>Bacilli</taxon>
        <taxon>Bacillales</taxon>
        <taxon>Bacillaceae</taxon>
        <taxon>Bacillus</taxon>
        <taxon>Bacillus cereus group</taxon>
    </lineage>
</organism>
<evidence type="ECO:0000256" key="2">
    <source>
        <dbReference type="ARBA" id="ARBA00022475"/>
    </source>
</evidence>
<accession>Q63FK9</accession>
<evidence type="ECO:0000256" key="1">
    <source>
        <dbReference type="ARBA" id="ARBA00004651"/>
    </source>
</evidence>
<name>Q63FK9_BACCZ</name>
<dbReference type="PANTHER" id="PTHR46795">
    <property type="entry name" value="ABC TRANSPORTER PERMEASE-RELATED-RELATED"/>
    <property type="match status" value="1"/>
</dbReference>
<evidence type="ECO:0000313" key="9">
    <source>
        <dbReference type="Proteomes" id="UP000002612"/>
    </source>
</evidence>
<dbReference type="PANTHER" id="PTHR46795:SF3">
    <property type="entry name" value="ABC TRANSPORTER PERMEASE"/>
    <property type="match status" value="1"/>
</dbReference>
<keyword evidence="4 6" id="KW-1133">Transmembrane helix</keyword>
<evidence type="ECO:0000256" key="4">
    <source>
        <dbReference type="ARBA" id="ARBA00022989"/>
    </source>
</evidence>
<evidence type="ECO:0000256" key="5">
    <source>
        <dbReference type="ARBA" id="ARBA00023136"/>
    </source>
</evidence>
<sequence length="640" mass="71423">MDFLEVSKRSIKRNMKDYFLYFISLVGSIIIYFTFVSIKRNESVVALLKESDKVETTFTFAQILLIIFLTIFIFYCNGFFLRKKKKEIALYSLLGIRKEEIAKLLFYETLLVGAAASVLGILAGLFIANMCAGFLVKLMGSAFTFTFTISFLTIVEVLITIGAIFFIASWKSKKLIYEHRLVELLYGENQKEEAPTYSSKKAKRAIVLLITGYIIALLTQVFGFGAIFITGLLIFGCIVKGTFLLFEQYTVKSLHTIKEDKTKYWNGTNILSISSLFFRIKGNVKMLALLSLLSAVTLCTIGMSSSMYYGAKKTATLMNPVSYEYVTTGKELNKKVREEIQKHGGIIKGETKVELFSGQVNIDGSSMLTGYLISDGNVQVIKESDYNKAASMLGNKKAVLGSEKEVVLLDPYKSYNIEKNSLEGNNVSFEGMKREVIIADHREETVVSAKLAPVGLVVQDSLFNKLQRGKAISTVSGFIVEGNGNAELTKNLANILSVEAKLQSFEETSQSELQDGAVLLFASIFLGVVFILATGCILYFKQITEAMAERPAYGMLKKIGLTKKEARESVRKQVGAIFLMPLLLAIVHTFFAFLSLMGFTGMFEYSFPLLGSIGVYIIIYFGYYMLTVRSYTNTVFNGRR</sequence>
<evidence type="ECO:0000256" key="6">
    <source>
        <dbReference type="PIRNR" id="PIRNR018968"/>
    </source>
</evidence>
<evidence type="ECO:0000259" key="7">
    <source>
        <dbReference type="Pfam" id="PF02687"/>
    </source>
</evidence>
<feature type="domain" description="ABC3 transporter permease C-terminal" evidence="7">
    <location>
        <begin position="63"/>
        <end position="170"/>
    </location>
</feature>
<dbReference type="InterPro" id="IPR003838">
    <property type="entry name" value="ABC3_permease_C"/>
</dbReference>
<dbReference type="AlphaFoldDB" id="Q63FK9"/>
<dbReference type="PIRSF" id="PIRSF018968">
    <property type="entry name" value="ABC_permease_BceB"/>
    <property type="match status" value="1"/>
</dbReference>
<keyword evidence="5 6" id="KW-0472">Membrane</keyword>
<feature type="transmembrane region" description="Helical" evidence="6">
    <location>
        <begin position="58"/>
        <end position="80"/>
    </location>
</feature>
<dbReference type="InterPro" id="IPR052536">
    <property type="entry name" value="ABC-4_Integral_Memb_Prot"/>
</dbReference>
<dbReference type="RefSeq" id="WP_000346655.1">
    <property type="nucleotide sequence ID" value="NC_006274.1"/>
</dbReference>
<feature type="transmembrane region" description="Helical" evidence="6">
    <location>
        <begin position="287"/>
        <end position="309"/>
    </location>
</feature>
<keyword evidence="2 6" id="KW-1003">Cell membrane</keyword>
<dbReference type="Pfam" id="PF02687">
    <property type="entry name" value="FtsX"/>
    <property type="match status" value="1"/>
</dbReference>
<comment type="similarity">
    <text evidence="6">Belongs to the ABC-4 integral membrane protein family.</text>
</comment>
<feature type="transmembrane region" description="Helical" evidence="6">
    <location>
        <begin position="101"/>
        <end position="127"/>
    </location>
</feature>
<feature type="transmembrane region" description="Helical" evidence="6">
    <location>
        <begin position="18"/>
        <end position="38"/>
    </location>
</feature>
<dbReference type="GO" id="GO:0005886">
    <property type="term" value="C:plasma membrane"/>
    <property type="evidence" value="ECO:0007669"/>
    <property type="project" value="UniProtKB-SubCell"/>
</dbReference>
<proteinExistence type="inferred from homology"/>
<gene>
    <name evidence="8" type="ordered locus">BCE33L0699</name>
</gene>
<dbReference type="EMBL" id="CP000001">
    <property type="protein sequence ID" value="AAU19545.1"/>
    <property type="molecule type" value="Genomic_DNA"/>
</dbReference>
<feature type="transmembrane region" description="Helical" evidence="6">
    <location>
        <begin position="147"/>
        <end position="170"/>
    </location>
</feature>
<dbReference type="InterPro" id="IPR027022">
    <property type="entry name" value="ABC_permease_BceB-typ"/>
</dbReference>
<evidence type="ECO:0000313" key="8">
    <source>
        <dbReference type="EMBL" id="AAU19545.1"/>
    </source>
</evidence>
<feature type="transmembrane region" description="Helical" evidence="6">
    <location>
        <begin position="517"/>
        <end position="540"/>
    </location>
</feature>
<evidence type="ECO:0000256" key="3">
    <source>
        <dbReference type="ARBA" id="ARBA00022692"/>
    </source>
</evidence>
<protein>
    <submittedName>
        <fullName evidence="8">ABC transporter, permease</fullName>
    </submittedName>
</protein>
<dbReference type="Proteomes" id="UP000002612">
    <property type="component" value="Chromosome"/>
</dbReference>